<proteinExistence type="predicted"/>
<reference evidence="1" key="1">
    <citation type="submission" date="2019-08" db="EMBL/GenBank/DDBJ databases">
        <authorList>
            <person name="Kucharzyk K."/>
            <person name="Murdoch R.W."/>
            <person name="Higgins S."/>
            <person name="Loffler F."/>
        </authorList>
    </citation>
    <scope>NUCLEOTIDE SEQUENCE</scope>
</reference>
<evidence type="ECO:0000313" key="1">
    <source>
        <dbReference type="EMBL" id="MPN12361.1"/>
    </source>
</evidence>
<dbReference type="AntiFam" id="ANF00280">
    <property type="entry name" value="Spurious ORF (shadow ORF of PyrG)"/>
</dbReference>
<name>A0A645FDB9_9ZZZZ</name>
<dbReference type="EMBL" id="VSSQ01058695">
    <property type="protein sequence ID" value="MPN12361.1"/>
    <property type="molecule type" value="Genomic_DNA"/>
</dbReference>
<protein>
    <submittedName>
        <fullName evidence="1">Uncharacterized protein</fullName>
    </submittedName>
</protein>
<comment type="caution">
    <text evidence="1">The sequence shown here is derived from an EMBL/GenBank/DDBJ whole genome shotgun (WGS) entry which is preliminary data.</text>
</comment>
<dbReference type="AlphaFoldDB" id="A0A645FDB9"/>
<organism evidence="1">
    <name type="scientific">bioreactor metagenome</name>
    <dbReference type="NCBI Taxonomy" id="1076179"/>
    <lineage>
        <taxon>unclassified sequences</taxon>
        <taxon>metagenomes</taxon>
        <taxon>ecological metagenomes</taxon>
    </lineage>
</organism>
<gene>
    <name evidence="1" type="ORF">SDC9_159679</name>
</gene>
<accession>A0A645FDB9</accession>
<sequence>MTEVKIGFRAVVGDENFAVLIWAHRSRIDVYVRIKLLRGDLKPSGF</sequence>